<dbReference type="Proteomes" id="UP001431783">
    <property type="component" value="Unassembled WGS sequence"/>
</dbReference>
<keyword evidence="2" id="KW-1185">Reference proteome</keyword>
<sequence length="107" mass="12507">MGSYASNNAMSYLTPARKQFSDQLIFDFNDYDVKVQDLNLFGNKIQNSTVSSRQDLDTRLELSVWTCARWIEKVEKVGIRIIMVFPHSGLSVKKFKFFIVKRDDNQY</sequence>
<proteinExistence type="predicted"/>
<organism evidence="1 2">
    <name type="scientific">Henosepilachna vigintioctopunctata</name>
    <dbReference type="NCBI Taxonomy" id="420089"/>
    <lineage>
        <taxon>Eukaryota</taxon>
        <taxon>Metazoa</taxon>
        <taxon>Ecdysozoa</taxon>
        <taxon>Arthropoda</taxon>
        <taxon>Hexapoda</taxon>
        <taxon>Insecta</taxon>
        <taxon>Pterygota</taxon>
        <taxon>Neoptera</taxon>
        <taxon>Endopterygota</taxon>
        <taxon>Coleoptera</taxon>
        <taxon>Polyphaga</taxon>
        <taxon>Cucujiformia</taxon>
        <taxon>Coccinelloidea</taxon>
        <taxon>Coccinellidae</taxon>
        <taxon>Epilachninae</taxon>
        <taxon>Epilachnini</taxon>
        <taxon>Henosepilachna</taxon>
    </lineage>
</organism>
<gene>
    <name evidence="1" type="ORF">WA026_001107</name>
</gene>
<evidence type="ECO:0000313" key="2">
    <source>
        <dbReference type="Proteomes" id="UP001431783"/>
    </source>
</evidence>
<dbReference type="AlphaFoldDB" id="A0AAW1V9G8"/>
<protein>
    <submittedName>
        <fullName evidence="1">Uncharacterized protein</fullName>
    </submittedName>
</protein>
<dbReference type="EMBL" id="JARQZJ010000121">
    <property type="protein sequence ID" value="KAK9888886.1"/>
    <property type="molecule type" value="Genomic_DNA"/>
</dbReference>
<evidence type="ECO:0000313" key="1">
    <source>
        <dbReference type="EMBL" id="KAK9888886.1"/>
    </source>
</evidence>
<accession>A0AAW1V9G8</accession>
<reference evidence="1 2" key="1">
    <citation type="submission" date="2023-03" db="EMBL/GenBank/DDBJ databases">
        <title>Genome insight into feeding habits of ladybird beetles.</title>
        <authorList>
            <person name="Li H.-S."/>
            <person name="Huang Y.-H."/>
            <person name="Pang H."/>
        </authorList>
    </citation>
    <scope>NUCLEOTIDE SEQUENCE [LARGE SCALE GENOMIC DNA]</scope>
    <source>
        <strain evidence="1">SYSU_2023b</strain>
        <tissue evidence="1">Whole body</tissue>
    </source>
</reference>
<name>A0AAW1V9G8_9CUCU</name>
<comment type="caution">
    <text evidence="1">The sequence shown here is derived from an EMBL/GenBank/DDBJ whole genome shotgun (WGS) entry which is preliminary data.</text>
</comment>